<proteinExistence type="predicted"/>
<keyword evidence="2" id="KW-1185">Reference proteome</keyword>
<gene>
    <name evidence="1" type="ORF">AB6T85_19950</name>
</gene>
<evidence type="ECO:0000313" key="1">
    <source>
        <dbReference type="EMBL" id="MEY8772685.1"/>
    </source>
</evidence>
<dbReference type="RefSeq" id="WP_369896431.1">
    <property type="nucleotide sequence ID" value="NZ_JBGFFX010000015.1"/>
</dbReference>
<sequence>MTEIVLTVGVYNDNSYVTNGVDSSDLKSHIQYNLNNRPGRAFFVDGKCHNEGYLGKQRCDEWEKWIADNLQTPATCTAPYI</sequence>
<evidence type="ECO:0000313" key="2">
    <source>
        <dbReference type="Proteomes" id="UP001565243"/>
    </source>
</evidence>
<accession>A0ABV4ECU5</accession>
<reference evidence="1 2" key="1">
    <citation type="submission" date="2024-07" db="EMBL/GenBank/DDBJ databases">
        <authorList>
            <person name="Hebao G."/>
        </authorList>
    </citation>
    <scope>NUCLEOTIDE SEQUENCE [LARGE SCALE GENOMIC DNA]</scope>
    <source>
        <strain evidence="1 2">ACCC 02193</strain>
    </source>
</reference>
<organism evidence="1 2">
    <name type="scientific">Erwinia aeris</name>
    <dbReference type="NCBI Taxonomy" id="3239803"/>
    <lineage>
        <taxon>Bacteria</taxon>
        <taxon>Pseudomonadati</taxon>
        <taxon>Pseudomonadota</taxon>
        <taxon>Gammaproteobacteria</taxon>
        <taxon>Enterobacterales</taxon>
        <taxon>Erwiniaceae</taxon>
        <taxon>Erwinia</taxon>
    </lineage>
</organism>
<dbReference type="EMBL" id="JBGFFX010000015">
    <property type="protein sequence ID" value="MEY8772685.1"/>
    <property type="molecule type" value="Genomic_DNA"/>
</dbReference>
<dbReference type="Proteomes" id="UP001565243">
    <property type="component" value="Unassembled WGS sequence"/>
</dbReference>
<name>A0ABV4ECU5_9GAMM</name>
<protein>
    <submittedName>
        <fullName evidence="1">Uncharacterized protein</fullName>
    </submittedName>
</protein>
<comment type="caution">
    <text evidence="1">The sequence shown here is derived from an EMBL/GenBank/DDBJ whole genome shotgun (WGS) entry which is preliminary data.</text>
</comment>